<dbReference type="SMART" id="SM00422">
    <property type="entry name" value="HTH_MERR"/>
    <property type="match status" value="1"/>
</dbReference>
<dbReference type="PRINTS" id="PR00040">
    <property type="entry name" value="HTHMERR"/>
</dbReference>
<dbReference type="SUPFAM" id="SSF46955">
    <property type="entry name" value="Putative DNA-binding domain"/>
    <property type="match status" value="1"/>
</dbReference>
<dbReference type="InterPro" id="IPR000551">
    <property type="entry name" value="MerR-type_HTH_dom"/>
</dbReference>
<proteinExistence type="predicted"/>
<evidence type="ECO:0000256" key="1">
    <source>
        <dbReference type="ARBA" id="ARBA00023125"/>
    </source>
</evidence>
<dbReference type="GO" id="GO:0003677">
    <property type="term" value="F:DNA binding"/>
    <property type="evidence" value="ECO:0007669"/>
    <property type="project" value="UniProtKB-KW"/>
</dbReference>
<dbReference type="PROSITE" id="PS50937">
    <property type="entry name" value="HTH_MERR_2"/>
    <property type="match status" value="1"/>
</dbReference>
<feature type="domain" description="HTH merR-type" evidence="2">
    <location>
        <begin position="1"/>
        <end position="68"/>
    </location>
</feature>
<dbReference type="PANTHER" id="PTHR30204:SF93">
    <property type="entry name" value="HTH MERR-TYPE DOMAIN-CONTAINING PROTEIN"/>
    <property type="match status" value="1"/>
</dbReference>
<dbReference type="InterPro" id="IPR047057">
    <property type="entry name" value="MerR_fam"/>
</dbReference>
<dbReference type="GO" id="GO:0003700">
    <property type="term" value="F:DNA-binding transcription factor activity"/>
    <property type="evidence" value="ECO:0007669"/>
    <property type="project" value="InterPro"/>
</dbReference>
<dbReference type="InterPro" id="IPR009061">
    <property type="entry name" value="DNA-bd_dom_put_sf"/>
</dbReference>
<dbReference type="PANTHER" id="PTHR30204">
    <property type="entry name" value="REDOX-CYCLING DRUG-SENSING TRANSCRIPTIONAL ACTIVATOR SOXR"/>
    <property type="match status" value="1"/>
</dbReference>
<evidence type="ECO:0000259" key="2">
    <source>
        <dbReference type="PROSITE" id="PS50937"/>
    </source>
</evidence>
<dbReference type="Pfam" id="PF13411">
    <property type="entry name" value="MerR_1"/>
    <property type="match status" value="1"/>
</dbReference>
<sequence length="244" mass="26558">MTIDELARQSGVTSRNIRAYQTRGLVPSPRMEGRVGYYDEGHLARLRYIASLQERGFSLAAIQALLEAWDEGRGLNEVLGFEEALTAPWIDDKPERVALARLMELFPEAVDDPSLLERSVGLGLLVAVDDEFEAPSPILLRVGAELVAAGIPLTAVLDEYERLVTDADRIAGRFVTLFESNVWEPFVAAGMPPERLGEVTEALQRARPTASMAMDAALAHAMERAVAASAARQVARLMPGASDT</sequence>
<gene>
    <name evidence="3" type="ORF">AVDCRST_MAG10-3370</name>
</gene>
<dbReference type="AlphaFoldDB" id="A0A6J4J771"/>
<reference evidence="3" key="1">
    <citation type="submission" date="2020-02" db="EMBL/GenBank/DDBJ databases">
        <authorList>
            <person name="Meier V. D."/>
        </authorList>
    </citation>
    <scope>NUCLEOTIDE SEQUENCE</scope>
    <source>
        <strain evidence="3">AVDCRST_MAG10</strain>
    </source>
</reference>
<protein>
    <recommendedName>
        <fullName evidence="2">HTH merR-type domain-containing protein</fullName>
    </recommendedName>
</protein>
<organism evidence="3">
    <name type="scientific">uncultured Acidimicrobiales bacterium</name>
    <dbReference type="NCBI Taxonomy" id="310071"/>
    <lineage>
        <taxon>Bacteria</taxon>
        <taxon>Bacillati</taxon>
        <taxon>Actinomycetota</taxon>
        <taxon>Acidimicrobiia</taxon>
        <taxon>Acidimicrobiales</taxon>
        <taxon>environmental samples</taxon>
    </lineage>
</organism>
<name>A0A6J4J771_9ACTN</name>
<dbReference type="EMBL" id="CADCTB010000206">
    <property type="protein sequence ID" value="CAA9272562.1"/>
    <property type="molecule type" value="Genomic_DNA"/>
</dbReference>
<evidence type="ECO:0000313" key="3">
    <source>
        <dbReference type="EMBL" id="CAA9272562.1"/>
    </source>
</evidence>
<dbReference type="Gene3D" id="1.10.1660.10">
    <property type="match status" value="1"/>
</dbReference>
<accession>A0A6J4J771</accession>
<keyword evidence="1" id="KW-0238">DNA-binding</keyword>